<dbReference type="Proteomes" id="UP000619078">
    <property type="component" value="Unassembled WGS sequence"/>
</dbReference>
<keyword evidence="1" id="KW-0732">Signal</keyword>
<accession>A0A926NTL6</accession>
<sequence length="119" mass="13090">MKKSITLLALILTLSSALFAKTTPADELITINPLRTALGVGISVNANDASRSVVRIYNADNTIQFIDQLAKKGTAAKAYILKDLEDGNYTIEVATKNQVVKKQIHVYNEDGKKSFFIFQ</sequence>
<proteinExistence type="predicted"/>
<comment type="caution">
    <text evidence="2">The sequence shown here is derived from an EMBL/GenBank/DDBJ whole genome shotgun (WGS) entry which is preliminary data.</text>
</comment>
<name>A0A926NTL6_9SPHI</name>
<gene>
    <name evidence="2" type="ORF">IDJ76_00400</name>
</gene>
<dbReference type="RefSeq" id="WP_191159581.1">
    <property type="nucleotide sequence ID" value="NZ_JACWMX010000001.1"/>
</dbReference>
<organism evidence="2 3">
    <name type="scientific">Mucilaginibacter glaciei</name>
    <dbReference type="NCBI Taxonomy" id="2772109"/>
    <lineage>
        <taxon>Bacteria</taxon>
        <taxon>Pseudomonadati</taxon>
        <taxon>Bacteroidota</taxon>
        <taxon>Sphingobacteriia</taxon>
        <taxon>Sphingobacteriales</taxon>
        <taxon>Sphingobacteriaceae</taxon>
        <taxon>Mucilaginibacter</taxon>
    </lineage>
</organism>
<feature type="chain" id="PRO_5037003466" description="Secreted protein (Por secretion system target)" evidence="1">
    <location>
        <begin position="21"/>
        <end position="119"/>
    </location>
</feature>
<evidence type="ECO:0000313" key="3">
    <source>
        <dbReference type="Proteomes" id="UP000619078"/>
    </source>
</evidence>
<evidence type="ECO:0000256" key="1">
    <source>
        <dbReference type="SAM" id="SignalP"/>
    </source>
</evidence>
<dbReference type="AlphaFoldDB" id="A0A926NTL6"/>
<reference evidence="2" key="1">
    <citation type="submission" date="2020-09" db="EMBL/GenBank/DDBJ databases">
        <title>Novel species of Mucilaginibacter isolated from a glacier on the Tibetan Plateau.</title>
        <authorList>
            <person name="Liu Q."/>
            <person name="Xin Y.-H."/>
        </authorList>
    </citation>
    <scope>NUCLEOTIDE SEQUENCE</scope>
    <source>
        <strain evidence="2">ZB1P21</strain>
    </source>
</reference>
<keyword evidence="3" id="KW-1185">Reference proteome</keyword>
<evidence type="ECO:0000313" key="2">
    <source>
        <dbReference type="EMBL" id="MBD1391543.1"/>
    </source>
</evidence>
<evidence type="ECO:0008006" key="4">
    <source>
        <dbReference type="Google" id="ProtNLM"/>
    </source>
</evidence>
<dbReference type="EMBL" id="JACWMX010000001">
    <property type="protein sequence ID" value="MBD1391543.1"/>
    <property type="molecule type" value="Genomic_DNA"/>
</dbReference>
<feature type="signal peptide" evidence="1">
    <location>
        <begin position="1"/>
        <end position="20"/>
    </location>
</feature>
<protein>
    <recommendedName>
        <fullName evidence="4">Secreted protein (Por secretion system target)</fullName>
    </recommendedName>
</protein>